<dbReference type="EMBL" id="QTJV01000006">
    <property type="protein sequence ID" value="RFM33883.1"/>
    <property type="molecule type" value="Genomic_DNA"/>
</dbReference>
<name>A0A3E1P124_9BACT</name>
<evidence type="ECO:0000313" key="1">
    <source>
        <dbReference type="EMBL" id="RFM33883.1"/>
    </source>
</evidence>
<evidence type="ECO:0000313" key="2">
    <source>
        <dbReference type="Proteomes" id="UP000261174"/>
    </source>
</evidence>
<comment type="caution">
    <text evidence="1">The sequence shown here is derived from an EMBL/GenBank/DDBJ whole genome shotgun (WGS) entry which is preliminary data.</text>
</comment>
<reference evidence="1 2" key="1">
    <citation type="submission" date="2018-08" db="EMBL/GenBank/DDBJ databases">
        <title>Chitinophaga sp. K20C18050901, a novel bacterium isolated from forest soil.</title>
        <authorList>
            <person name="Wang C."/>
        </authorList>
    </citation>
    <scope>NUCLEOTIDE SEQUENCE [LARGE SCALE GENOMIC DNA]</scope>
    <source>
        <strain evidence="1 2">K20C18050901</strain>
    </source>
</reference>
<keyword evidence="2" id="KW-1185">Reference proteome</keyword>
<dbReference type="Proteomes" id="UP000261174">
    <property type="component" value="Unassembled WGS sequence"/>
</dbReference>
<organism evidence="1 2">
    <name type="scientific">Chitinophaga silvisoli</name>
    <dbReference type="NCBI Taxonomy" id="2291814"/>
    <lineage>
        <taxon>Bacteria</taxon>
        <taxon>Pseudomonadati</taxon>
        <taxon>Bacteroidota</taxon>
        <taxon>Chitinophagia</taxon>
        <taxon>Chitinophagales</taxon>
        <taxon>Chitinophagaceae</taxon>
        <taxon>Chitinophaga</taxon>
    </lineage>
</organism>
<protein>
    <submittedName>
        <fullName evidence="1">Uncharacterized protein</fullName>
    </submittedName>
</protein>
<sequence>MTSWGGDHCLRARGQLEGMDLPVTGERFLYILYIKMLSQATYLQKAGAYTLDYYQRSLYMMQEGCTSPL</sequence>
<gene>
    <name evidence="1" type="ORF">DXN04_18175</name>
</gene>
<accession>A0A3E1P124</accession>
<dbReference type="AlphaFoldDB" id="A0A3E1P124"/>
<proteinExistence type="predicted"/>